<evidence type="ECO:0000256" key="4">
    <source>
        <dbReference type="ARBA" id="ARBA00023136"/>
    </source>
</evidence>
<feature type="transmembrane region" description="Helical" evidence="5">
    <location>
        <begin position="149"/>
        <end position="169"/>
    </location>
</feature>
<evidence type="ECO:0000256" key="3">
    <source>
        <dbReference type="ARBA" id="ARBA00022989"/>
    </source>
</evidence>
<keyword evidence="4 5" id="KW-0472">Membrane</keyword>
<dbReference type="InterPro" id="IPR003810">
    <property type="entry name" value="Mntp/YtaF"/>
</dbReference>
<dbReference type="AlphaFoldDB" id="A0A9X7W3B2"/>
<evidence type="ECO:0000256" key="2">
    <source>
        <dbReference type="ARBA" id="ARBA00022692"/>
    </source>
</evidence>
<dbReference type="PANTHER" id="PTHR35529:SF1">
    <property type="entry name" value="MANGANESE EFFLUX PUMP MNTP-RELATED"/>
    <property type="match status" value="1"/>
</dbReference>
<name>A0A9X7W3B2_9BACL</name>
<protein>
    <submittedName>
        <fullName evidence="6">Manganese efflux pump</fullName>
    </submittedName>
</protein>
<evidence type="ECO:0000313" key="6">
    <source>
        <dbReference type="EMBL" id="QSO49963.1"/>
    </source>
</evidence>
<proteinExistence type="predicted"/>
<keyword evidence="3 5" id="KW-1133">Transmembrane helix</keyword>
<keyword evidence="7" id="KW-1185">Reference proteome</keyword>
<evidence type="ECO:0000256" key="5">
    <source>
        <dbReference type="SAM" id="Phobius"/>
    </source>
</evidence>
<evidence type="ECO:0000313" key="7">
    <source>
        <dbReference type="Proteomes" id="UP000663505"/>
    </source>
</evidence>
<dbReference type="Proteomes" id="UP000663505">
    <property type="component" value="Chromosome"/>
</dbReference>
<dbReference type="PANTHER" id="PTHR35529">
    <property type="entry name" value="MANGANESE EFFLUX PUMP MNTP-RELATED"/>
    <property type="match status" value="1"/>
</dbReference>
<gene>
    <name evidence="6" type="ORF">JZ786_18125</name>
</gene>
<feature type="transmembrane region" description="Helical" evidence="5">
    <location>
        <begin position="55"/>
        <end position="72"/>
    </location>
</feature>
<feature type="transmembrane region" description="Helical" evidence="5">
    <location>
        <begin position="25"/>
        <end position="43"/>
    </location>
</feature>
<dbReference type="EMBL" id="CP071182">
    <property type="protein sequence ID" value="QSO49963.1"/>
    <property type="molecule type" value="Genomic_DNA"/>
</dbReference>
<sequence length="170" mass="17628">MGLNNALASIALGTSGIKRSRQLQIALLFAVFEAIMPLFGILLGNEVARLIGNHARYIGVGLLGVVGIYFFLKAADTESEEVAQAGGLPGFKVIVLAIALSLDNLTVGFGLGMLNVPLTVAAIAFGCISLAMTYIGLEIGRFLGARISVSADKLSGIVLIAVAGMMLILH</sequence>
<dbReference type="Pfam" id="PF02659">
    <property type="entry name" value="Mntp"/>
    <property type="match status" value="1"/>
</dbReference>
<feature type="transmembrane region" description="Helical" evidence="5">
    <location>
        <begin position="93"/>
        <end position="112"/>
    </location>
</feature>
<organism evidence="6 7">
    <name type="scientific">Alicyclobacillus mengziensis</name>
    <dbReference type="NCBI Taxonomy" id="2931921"/>
    <lineage>
        <taxon>Bacteria</taxon>
        <taxon>Bacillati</taxon>
        <taxon>Bacillota</taxon>
        <taxon>Bacilli</taxon>
        <taxon>Bacillales</taxon>
        <taxon>Alicyclobacillaceae</taxon>
        <taxon>Alicyclobacillus</taxon>
    </lineage>
</organism>
<evidence type="ECO:0000256" key="1">
    <source>
        <dbReference type="ARBA" id="ARBA00022475"/>
    </source>
</evidence>
<dbReference type="KEGG" id="afx:JZ786_18125"/>
<reference evidence="6 7" key="1">
    <citation type="submission" date="2021-02" db="EMBL/GenBank/DDBJ databases">
        <title>Alicyclobacillus curvatus sp. nov. and Alicyclobacillus mengziensis sp. nov., two acidophilic bacteria isolated from acid mine drainage.</title>
        <authorList>
            <person name="Huang Y."/>
        </authorList>
    </citation>
    <scope>NUCLEOTIDE SEQUENCE [LARGE SCALE GENOMIC DNA]</scope>
    <source>
        <strain evidence="6 7">S30H14</strain>
    </source>
</reference>
<keyword evidence="2 5" id="KW-0812">Transmembrane</keyword>
<feature type="transmembrane region" description="Helical" evidence="5">
    <location>
        <begin position="118"/>
        <end position="137"/>
    </location>
</feature>
<accession>A0A9X7W3B2</accession>
<keyword evidence="1" id="KW-1003">Cell membrane</keyword>